<dbReference type="PROSITE" id="PS51071">
    <property type="entry name" value="HTH_RPIR"/>
    <property type="match status" value="1"/>
</dbReference>
<evidence type="ECO:0000313" key="7">
    <source>
        <dbReference type="Proteomes" id="UP000237003"/>
    </source>
</evidence>
<protein>
    <submittedName>
        <fullName evidence="6">MurR/RpiR family transcriptional regulator</fullName>
    </submittedName>
</protein>
<reference evidence="6 7" key="1">
    <citation type="submission" date="2018-01" db="EMBL/GenBank/DDBJ databases">
        <title>Complete genome sequences of 14 Citrobacter spp. isolated from plant in Canada.</title>
        <authorList>
            <person name="Bhandare S.G."/>
            <person name="Colavecchio A."/>
            <person name="Jeukens J."/>
            <person name="Emond-Rheault J.-G."/>
            <person name="Freschi L."/>
            <person name="Hamel J."/>
            <person name="Kukavica-Ibrulj I."/>
            <person name="Levesque R."/>
            <person name="Goodridge L."/>
        </authorList>
    </citation>
    <scope>NUCLEOTIDE SEQUENCE [LARGE SCALE GENOMIC DNA]</scope>
    <source>
        <strain evidence="6 7">S1285</strain>
    </source>
</reference>
<evidence type="ECO:0000256" key="1">
    <source>
        <dbReference type="ARBA" id="ARBA00023015"/>
    </source>
</evidence>
<dbReference type="InterPro" id="IPR035472">
    <property type="entry name" value="RpiR-like_SIS"/>
</dbReference>
<dbReference type="PROSITE" id="PS51464">
    <property type="entry name" value="SIS"/>
    <property type="match status" value="1"/>
</dbReference>
<feature type="domain" description="SIS" evidence="5">
    <location>
        <begin position="114"/>
        <end position="250"/>
    </location>
</feature>
<evidence type="ECO:0000259" key="5">
    <source>
        <dbReference type="PROSITE" id="PS51464"/>
    </source>
</evidence>
<gene>
    <name evidence="6" type="ORF">C3430_09930</name>
</gene>
<organism evidence="6 7">
    <name type="scientific">Citrobacter amalonaticus</name>
    <dbReference type="NCBI Taxonomy" id="35703"/>
    <lineage>
        <taxon>Bacteria</taxon>
        <taxon>Pseudomonadati</taxon>
        <taxon>Pseudomonadota</taxon>
        <taxon>Gammaproteobacteria</taxon>
        <taxon>Enterobacterales</taxon>
        <taxon>Enterobacteriaceae</taxon>
        <taxon>Citrobacter</taxon>
    </lineage>
</organism>
<dbReference type="InterPro" id="IPR009057">
    <property type="entry name" value="Homeodomain-like_sf"/>
</dbReference>
<evidence type="ECO:0000313" key="6">
    <source>
        <dbReference type="EMBL" id="POU65632.1"/>
    </source>
</evidence>
<dbReference type="EMBL" id="PQLX01000003">
    <property type="protein sequence ID" value="POU65632.1"/>
    <property type="molecule type" value="Genomic_DNA"/>
</dbReference>
<dbReference type="GO" id="GO:0097367">
    <property type="term" value="F:carbohydrate derivative binding"/>
    <property type="evidence" value="ECO:0007669"/>
    <property type="project" value="InterPro"/>
</dbReference>
<evidence type="ECO:0000256" key="3">
    <source>
        <dbReference type="ARBA" id="ARBA00023163"/>
    </source>
</evidence>
<dbReference type="SUPFAM" id="SSF53697">
    <property type="entry name" value="SIS domain"/>
    <property type="match status" value="1"/>
</dbReference>
<feature type="domain" description="HTH rpiR-type" evidence="4">
    <location>
        <begin position="6"/>
        <end position="82"/>
    </location>
</feature>
<dbReference type="Proteomes" id="UP000237003">
    <property type="component" value="Unassembled WGS sequence"/>
</dbReference>
<evidence type="ECO:0000259" key="4">
    <source>
        <dbReference type="PROSITE" id="PS51071"/>
    </source>
</evidence>
<dbReference type="PANTHER" id="PTHR30514:SF1">
    <property type="entry name" value="HTH-TYPE TRANSCRIPTIONAL REGULATOR HEXR-RELATED"/>
    <property type="match status" value="1"/>
</dbReference>
<dbReference type="GO" id="GO:0003700">
    <property type="term" value="F:DNA-binding transcription factor activity"/>
    <property type="evidence" value="ECO:0007669"/>
    <property type="project" value="InterPro"/>
</dbReference>
<dbReference type="InterPro" id="IPR001347">
    <property type="entry name" value="SIS_dom"/>
</dbReference>
<proteinExistence type="predicted"/>
<dbReference type="RefSeq" id="WP_103776156.1">
    <property type="nucleotide sequence ID" value="NZ_PQLX01000003.1"/>
</dbReference>
<keyword evidence="3" id="KW-0804">Transcription</keyword>
<name>A0A2S4RY15_CITAM</name>
<dbReference type="Pfam" id="PF01380">
    <property type="entry name" value="SIS"/>
    <property type="match status" value="1"/>
</dbReference>
<keyword evidence="2" id="KW-0238">DNA-binding</keyword>
<dbReference type="Gene3D" id="1.10.10.10">
    <property type="entry name" value="Winged helix-like DNA-binding domain superfamily/Winged helix DNA-binding domain"/>
    <property type="match status" value="1"/>
</dbReference>
<dbReference type="InterPro" id="IPR036388">
    <property type="entry name" value="WH-like_DNA-bd_sf"/>
</dbReference>
<evidence type="ECO:0000256" key="2">
    <source>
        <dbReference type="ARBA" id="ARBA00023125"/>
    </source>
</evidence>
<accession>A0A2S4RY15</accession>
<dbReference type="InterPro" id="IPR046348">
    <property type="entry name" value="SIS_dom_sf"/>
</dbReference>
<dbReference type="PANTHER" id="PTHR30514">
    <property type="entry name" value="GLUCOKINASE"/>
    <property type="match status" value="1"/>
</dbReference>
<dbReference type="AlphaFoldDB" id="A0A2S4RY15"/>
<dbReference type="Pfam" id="PF01418">
    <property type="entry name" value="HTH_6"/>
    <property type="match status" value="1"/>
</dbReference>
<comment type="caution">
    <text evidence="6">The sequence shown here is derived from an EMBL/GenBank/DDBJ whole genome shotgun (WGS) entry which is preliminary data.</text>
</comment>
<dbReference type="GO" id="GO:1901135">
    <property type="term" value="P:carbohydrate derivative metabolic process"/>
    <property type="evidence" value="ECO:0007669"/>
    <property type="project" value="InterPro"/>
</dbReference>
<dbReference type="CDD" id="cd05013">
    <property type="entry name" value="SIS_RpiR"/>
    <property type="match status" value="1"/>
</dbReference>
<dbReference type="OrthoDB" id="370421at2"/>
<sequence>MSHINTNLLINIRNEAGGLSPILEKVGHFVTENPDFVMRHTITELADSIETSEGSITRFCRAFGFKGFSDFRTALALEQGAARPEEQGNEEISAVVASIRDSHAIINTQELQAAAAWLNQVNNVAIYAVGTAVPVALFLQMNLIKMGKAASFVDRFYLTTSSMMVEPQSQGIIVVHTEQASADMMQALALAKQHNARILSLTRGTFAPLSRLSDWNLQAAVALKGEGEYGFAEIAGAMMVADRLLNALEEQDERYAECRKAHQKSIFSIESVANKLSEYFMS</sequence>
<dbReference type="InterPro" id="IPR047640">
    <property type="entry name" value="RpiR-like"/>
</dbReference>
<keyword evidence="1" id="KW-0805">Transcription regulation</keyword>
<dbReference type="SUPFAM" id="SSF46689">
    <property type="entry name" value="Homeodomain-like"/>
    <property type="match status" value="1"/>
</dbReference>
<dbReference type="InterPro" id="IPR000281">
    <property type="entry name" value="HTH_RpiR"/>
</dbReference>
<dbReference type="GO" id="GO:0003677">
    <property type="term" value="F:DNA binding"/>
    <property type="evidence" value="ECO:0007669"/>
    <property type="project" value="UniProtKB-KW"/>
</dbReference>
<dbReference type="Gene3D" id="3.40.50.10490">
    <property type="entry name" value="Glucose-6-phosphate isomerase like protein, domain 1"/>
    <property type="match status" value="1"/>
</dbReference>